<proteinExistence type="predicted"/>
<dbReference type="OrthoDB" id="5397065at2759"/>
<organism evidence="3 4">
    <name type="scientific">Morchella conica CCBAS932</name>
    <dbReference type="NCBI Taxonomy" id="1392247"/>
    <lineage>
        <taxon>Eukaryota</taxon>
        <taxon>Fungi</taxon>
        <taxon>Dikarya</taxon>
        <taxon>Ascomycota</taxon>
        <taxon>Pezizomycotina</taxon>
        <taxon>Pezizomycetes</taxon>
        <taxon>Pezizales</taxon>
        <taxon>Morchellaceae</taxon>
        <taxon>Morchella</taxon>
    </lineage>
</organism>
<evidence type="ECO:0000313" key="4">
    <source>
        <dbReference type="Proteomes" id="UP000277580"/>
    </source>
</evidence>
<accession>A0A3N4L4C0</accession>
<feature type="compositionally biased region" description="Acidic residues" evidence="1">
    <location>
        <begin position="48"/>
        <end position="58"/>
    </location>
</feature>
<keyword evidence="2" id="KW-1133">Transmembrane helix</keyword>
<evidence type="ECO:0000313" key="3">
    <source>
        <dbReference type="EMBL" id="RPB16359.1"/>
    </source>
</evidence>
<keyword evidence="2" id="KW-0472">Membrane</keyword>
<dbReference type="EMBL" id="ML119109">
    <property type="protein sequence ID" value="RPB16359.1"/>
    <property type="molecule type" value="Genomic_DNA"/>
</dbReference>
<feature type="compositionally biased region" description="Gly residues" evidence="1">
    <location>
        <begin position="70"/>
        <end position="82"/>
    </location>
</feature>
<protein>
    <recommendedName>
        <fullName evidence="5">Myb-like domain-containing protein</fullName>
    </recommendedName>
</protein>
<keyword evidence="4" id="KW-1185">Reference proteome</keyword>
<keyword evidence="2" id="KW-0812">Transmembrane</keyword>
<feature type="transmembrane region" description="Helical" evidence="2">
    <location>
        <begin position="222"/>
        <end position="244"/>
    </location>
</feature>
<sequence length="247" mass="27898">MFQANYDVPNWSAVNDQFPLFPIPLTLDNNNRSTDVAGGSKRVALSFDDPDELDDSDDVPAPRRHKRRGGVVGFGSITGSGGNSRTYDDDGEEEEEEEDDDDDDDDDVIETGFAAAVKDEPVEIESDTEDGNMGDESYKRWTEGEMGVLRDLLKESKNVQKVTADFIRILGTRRTEVAIYNKVYKVILRELDCTWTGADTPYSNEDQGFRYAEKERGRGESLMRMFIVVSITYLFLSHINFAFLTKE</sequence>
<feature type="region of interest" description="Disordered" evidence="1">
    <location>
        <begin position="42"/>
        <end position="107"/>
    </location>
</feature>
<name>A0A3N4L4C0_9PEZI</name>
<evidence type="ECO:0000256" key="1">
    <source>
        <dbReference type="SAM" id="MobiDB-lite"/>
    </source>
</evidence>
<dbReference type="Proteomes" id="UP000277580">
    <property type="component" value="Unassembled WGS sequence"/>
</dbReference>
<feature type="compositionally biased region" description="Acidic residues" evidence="1">
    <location>
        <begin position="89"/>
        <end position="107"/>
    </location>
</feature>
<evidence type="ECO:0000256" key="2">
    <source>
        <dbReference type="SAM" id="Phobius"/>
    </source>
</evidence>
<dbReference type="AlphaFoldDB" id="A0A3N4L4C0"/>
<reference evidence="3 4" key="1">
    <citation type="journal article" date="2018" name="Nat. Ecol. Evol.">
        <title>Pezizomycetes genomes reveal the molecular basis of ectomycorrhizal truffle lifestyle.</title>
        <authorList>
            <person name="Murat C."/>
            <person name="Payen T."/>
            <person name="Noel B."/>
            <person name="Kuo A."/>
            <person name="Morin E."/>
            <person name="Chen J."/>
            <person name="Kohler A."/>
            <person name="Krizsan K."/>
            <person name="Balestrini R."/>
            <person name="Da Silva C."/>
            <person name="Montanini B."/>
            <person name="Hainaut M."/>
            <person name="Levati E."/>
            <person name="Barry K.W."/>
            <person name="Belfiori B."/>
            <person name="Cichocki N."/>
            <person name="Clum A."/>
            <person name="Dockter R.B."/>
            <person name="Fauchery L."/>
            <person name="Guy J."/>
            <person name="Iotti M."/>
            <person name="Le Tacon F."/>
            <person name="Lindquist E.A."/>
            <person name="Lipzen A."/>
            <person name="Malagnac F."/>
            <person name="Mello A."/>
            <person name="Molinier V."/>
            <person name="Miyauchi S."/>
            <person name="Poulain J."/>
            <person name="Riccioni C."/>
            <person name="Rubini A."/>
            <person name="Sitrit Y."/>
            <person name="Splivallo R."/>
            <person name="Traeger S."/>
            <person name="Wang M."/>
            <person name="Zifcakova L."/>
            <person name="Wipf D."/>
            <person name="Zambonelli A."/>
            <person name="Paolocci F."/>
            <person name="Nowrousian M."/>
            <person name="Ottonello S."/>
            <person name="Baldrian P."/>
            <person name="Spatafora J.W."/>
            <person name="Henrissat B."/>
            <person name="Nagy L.G."/>
            <person name="Aury J.M."/>
            <person name="Wincker P."/>
            <person name="Grigoriev I.V."/>
            <person name="Bonfante P."/>
            <person name="Martin F.M."/>
        </authorList>
    </citation>
    <scope>NUCLEOTIDE SEQUENCE [LARGE SCALE GENOMIC DNA]</scope>
    <source>
        <strain evidence="3 4">CCBAS932</strain>
    </source>
</reference>
<evidence type="ECO:0008006" key="5">
    <source>
        <dbReference type="Google" id="ProtNLM"/>
    </source>
</evidence>
<gene>
    <name evidence="3" type="ORF">P167DRAFT_542154</name>
</gene>
<dbReference type="InParanoid" id="A0A3N4L4C0"/>